<evidence type="ECO:0000256" key="5">
    <source>
        <dbReference type="ARBA" id="ARBA00023136"/>
    </source>
</evidence>
<feature type="transmembrane region" description="Helical" evidence="6">
    <location>
        <begin position="141"/>
        <end position="161"/>
    </location>
</feature>
<keyword evidence="5 6" id="KW-0472">Membrane</keyword>
<dbReference type="EMBL" id="CP097509">
    <property type="protein sequence ID" value="URE17094.1"/>
    <property type="molecule type" value="Genomic_DNA"/>
</dbReference>
<dbReference type="NCBIfam" id="TIGR00797">
    <property type="entry name" value="matE"/>
    <property type="match status" value="1"/>
</dbReference>
<comment type="similarity">
    <text evidence="2">Belongs to the multi antimicrobial extrusion (MATE) (TC 2.A.66.1) family.</text>
</comment>
<sequence>MIGRLALYGMCVITQAYAGHVGDLELASFSIATTVVASFVFGFMLGMASALETLCGQAFGAKQYHMLGVYMQRSWVVLFVCAILLLPLYLYATPLLELVGQSREIAERAGYLSLWLLPMHFSFVFLFPLQRFLQCQLKNSVNAAFTVLALLVHVLVSWLLLEKLKLGLTVATLTLDFSWWVAVVGQFGYVVCGGCPRTWKGFSFEAFTELWGFLKLSASSGVMLCLENWYYRILVLLTGNLKNAEIAVDALSVCMNINSWEMMIPLAFFAGTGVRVANELGAGNGKGARFATIVSVATSTAVGLVFWSLIIGFHDKIALIFSTSQVIQEAVNRLCILLSFSILLNSVQPVLSGVAVGSGWQALVAYVNIGTYYIIGIPCGLILGWIFEFGVQGIWAGMIGGTGIQTLILAYLTIRCDWDKEAMIARDRVKKWSVAADNRRTNS</sequence>
<dbReference type="Pfam" id="PF01554">
    <property type="entry name" value="MatE"/>
    <property type="match status" value="2"/>
</dbReference>
<name>A0A9E7GS40_9LILI</name>
<feature type="transmembrane region" description="Helical" evidence="6">
    <location>
        <begin position="177"/>
        <end position="199"/>
    </location>
</feature>
<evidence type="ECO:0000313" key="7">
    <source>
        <dbReference type="EMBL" id="URE17094.1"/>
    </source>
</evidence>
<keyword evidence="8" id="KW-1185">Reference proteome</keyword>
<dbReference type="GO" id="GO:0042910">
    <property type="term" value="F:xenobiotic transmembrane transporter activity"/>
    <property type="evidence" value="ECO:0007669"/>
    <property type="project" value="InterPro"/>
</dbReference>
<keyword evidence="3 6" id="KW-0812">Transmembrane</keyword>
<organism evidence="7 8">
    <name type="scientific">Musa troglodytarum</name>
    <name type="common">fe'i banana</name>
    <dbReference type="NCBI Taxonomy" id="320322"/>
    <lineage>
        <taxon>Eukaryota</taxon>
        <taxon>Viridiplantae</taxon>
        <taxon>Streptophyta</taxon>
        <taxon>Embryophyta</taxon>
        <taxon>Tracheophyta</taxon>
        <taxon>Spermatophyta</taxon>
        <taxon>Magnoliopsida</taxon>
        <taxon>Liliopsida</taxon>
        <taxon>Zingiberales</taxon>
        <taxon>Musaceae</taxon>
        <taxon>Musa</taxon>
    </lineage>
</organism>
<feature type="transmembrane region" description="Helical" evidence="6">
    <location>
        <begin position="290"/>
        <end position="310"/>
    </location>
</feature>
<protein>
    <submittedName>
        <fullName evidence="7">Protein TRANSPARENT TESTA</fullName>
    </submittedName>
</protein>
<dbReference type="CDD" id="cd13132">
    <property type="entry name" value="MATE_eukaryotic"/>
    <property type="match status" value="1"/>
</dbReference>
<dbReference type="GO" id="GO:0016020">
    <property type="term" value="C:membrane"/>
    <property type="evidence" value="ECO:0007669"/>
    <property type="project" value="UniProtKB-SubCell"/>
</dbReference>
<feature type="transmembrane region" description="Helical" evidence="6">
    <location>
        <begin position="75"/>
        <end position="92"/>
    </location>
</feature>
<feature type="transmembrane region" description="Helical" evidence="6">
    <location>
        <begin position="112"/>
        <end position="129"/>
    </location>
</feature>
<feature type="transmembrane region" description="Helical" evidence="6">
    <location>
        <begin position="363"/>
        <end position="387"/>
    </location>
</feature>
<evidence type="ECO:0000256" key="6">
    <source>
        <dbReference type="SAM" id="Phobius"/>
    </source>
</evidence>
<dbReference type="PANTHER" id="PTHR11206">
    <property type="entry name" value="MULTIDRUG RESISTANCE PROTEIN"/>
    <property type="match status" value="1"/>
</dbReference>
<feature type="transmembrane region" description="Helical" evidence="6">
    <location>
        <begin position="28"/>
        <end position="54"/>
    </location>
</feature>
<dbReference type="InterPro" id="IPR045069">
    <property type="entry name" value="MATE_euk"/>
</dbReference>
<dbReference type="GO" id="GO:0015297">
    <property type="term" value="F:antiporter activity"/>
    <property type="evidence" value="ECO:0007669"/>
    <property type="project" value="InterPro"/>
</dbReference>
<dbReference type="AlphaFoldDB" id="A0A9E7GS40"/>
<accession>A0A9E7GS40</accession>
<dbReference type="GO" id="GO:1990961">
    <property type="term" value="P:xenobiotic detoxification by transmembrane export across the plasma membrane"/>
    <property type="evidence" value="ECO:0007669"/>
    <property type="project" value="InterPro"/>
</dbReference>
<dbReference type="OrthoDB" id="2126698at2759"/>
<comment type="subcellular location">
    <subcellularLocation>
        <location evidence="1">Membrane</location>
        <topology evidence="1">Multi-pass membrane protein</topology>
    </subcellularLocation>
</comment>
<evidence type="ECO:0000256" key="2">
    <source>
        <dbReference type="ARBA" id="ARBA00010199"/>
    </source>
</evidence>
<keyword evidence="4 6" id="KW-1133">Transmembrane helix</keyword>
<dbReference type="Proteomes" id="UP001055439">
    <property type="component" value="Chromosome 7"/>
</dbReference>
<evidence type="ECO:0000256" key="4">
    <source>
        <dbReference type="ARBA" id="ARBA00022989"/>
    </source>
</evidence>
<proteinExistence type="inferred from homology"/>
<feature type="transmembrane region" description="Helical" evidence="6">
    <location>
        <begin position="330"/>
        <end position="351"/>
    </location>
</feature>
<evidence type="ECO:0000313" key="8">
    <source>
        <dbReference type="Proteomes" id="UP001055439"/>
    </source>
</evidence>
<reference evidence="7" key="1">
    <citation type="submission" date="2022-05" db="EMBL/GenBank/DDBJ databases">
        <title>The Musa troglodytarum L. genome provides insights into the mechanism of non-climacteric behaviour and enrichment of carotenoids.</title>
        <authorList>
            <person name="Wang J."/>
        </authorList>
    </citation>
    <scope>NUCLEOTIDE SEQUENCE</scope>
    <source>
        <tissue evidence="7">Leaf</tissue>
    </source>
</reference>
<evidence type="ECO:0000256" key="1">
    <source>
        <dbReference type="ARBA" id="ARBA00004141"/>
    </source>
</evidence>
<dbReference type="InterPro" id="IPR002528">
    <property type="entry name" value="MATE_fam"/>
</dbReference>
<evidence type="ECO:0000256" key="3">
    <source>
        <dbReference type="ARBA" id="ARBA00022692"/>
    </source>
</evidence>
<feature type="transmembrane region" description="Helical" evidence="6">
    <location>
        <begin position="393"/>
        <end position="414"/>
    </location>
</feature>
<gene>
    <name evidence="7" type="ORF">MUK42_11570</name>
</gene>